<reference evidence="6" key="1">
    <citation type="submission" date="2018-05" db="EMBL/GenBank/DDBJ databases">
        <authorList>
            <person name="Lanie J.A."/>
            <person name="Ng W.-L."/>
            <person name="Kazmierczak K.M."/>
            <person name="Andrzejewski T.M."/>
            <person name="Davidsen T.M."/>
            <person name="Wayne K.J."/>
            <person name="Tettelin H."/>
            <person name="Glass J.I."/>
            <person name="Rusch D."/>
            <person name="Podicherti R."/>
            <person name="Tsui H.-C.T."/>
            <person name="Winkler M.E."/>
        </authorList>
    </citation>
    <scope>NUCLEOTIDE SEQUENCE</scope>
</reference>
<evidence type="ECO:0000256" key="2">
    <source>
        <dbReference type="ARBA" id="ARBA00022730"/>
    </source>
</evidence>
<comment type="similarity">
    <text evidence="1">Belongs to the universal ribosomal protein uL22 family.</text>
</comment>
<dbReference type="AlphaFoldDB" id="A0A381QYJ6"/>
<dbReference type="EMBL" id="UINC01001585">
    <property type="protein sequence ID" value="SUZ84230.1"/>
    <property type="molecule type" value="Genomic_DNA"/>
</dbReference>
<dbReference type="InterPro" id="IPR005727">
    <property type="entry name" value="Ribosomal_uL22_bac/chlpt-type"/>
</dbReference>
<dbReference type="PANTHER" id="PTHR13501">
    <property type="entry name" value="CHLOROPLAST 50S RIBOSOMAL PROTEIN L22-RELATED"/>
    <property type="match status" value="1"/>
</dbReference>
<name>A0A381QYJ6_9ZZZZ</name>
<keyword evidence="4" id="KW-0689">Ribosomal protein</keyword>
<keyword evidence="2" id="KW-0699">rRNA-binding</keyword>
<dbReference type="Pfam" id="PF00237">
    <property type="entry name" value="Ribosomal_L22"/>
    <property type="match status" value="1"/>
</dbReference>
<accession>A0A381QYJ6</accession>
<proteinExistence type="inferred from homology"/>
<evidence type="ECO:0000256" key="3">
    <source>
        <dbReference type="ARBA" id="ARBA00022884"/>
    </source>
</evidence>
<evidence type="ECO:0008006" key="7">
    <source>
        <dbReference type="Google" id="ProtNLM"/>
    </source>
</evidence>
<protein>
    <recommendedName>
        <fullName evidence="7">50S ribosomal protein L22</fullName>
    </recommendedName>
</protein>
<evidence type="ECO:0000256" key="1">
    <source>
        <dbReference type="ARBA" id="ARBA00009451"/>
    </source>
</evidence>
<keyword evidence="3" id="KW-0694">RNA-binding</keyword>
<sequence length="128" mass="14761">MAKVDSDNKKKDRGNSRAVGRMMRVSPIKLNYEAKAIRGKNVDDALSYLEFSKRRISLQVKKILESAIANAENNHSLDVDRLYIDEAYVGKNMVMKRWRPRARGRAAKILKPFSQITIILKEKIQKED</sequence>
<dbReference type="PANTHER" id="PTHR13501:SF8">
    <property type="entry name" value="LARGE RIBOSOMAL SUBUNIT PROTEIN UL22M"/>
    <property type="match status" value="1"/>
</dbReference>
<dbReference type="SUPFAM" id="SSF54843">
    <property type="entry name" value="Ribosomal protein L22"/>
    <property type="match status" value="1"/>
</dbReference>
<dbReference type="GO" id="GO:0003735">
    <property type="term" value="F:structural constituent of ribosome"/>
    <property type="evidence" value="ECO:0007669"/>
    <property type="project" value="InterPro"/>
</dbReference>
<gene>
    <name evidence="6" type="ORF">METZ01_LOCUS37084</name>
</gene>
<dbReference type="GO" id="GO:0006412">
    <property type="term" value="P:translation"/>
    <property type="evidence" value="ECO:0007669"/>
    <property type="project" value="InterPro"/>
</dbReference>
<evidence type="ECO:0000256" key="4">
    <source>
        <dbReference type="ARBA" id="ARBA00022980"/>
    </source>
</evidence>
<dbReference type="InterPro" id="IPR047867">
    <property type="entry name" value="Ribosomal_uL22_bac/org-type"/>
</dbReference>
<dbReference type="GO" id="GO:0022625">
    <property type="term" value="C:cytosolic large ribosomal subunit"/>
    <property type="evidence" value="ECO:0007669"/>
    <property type="project" value="TreeGrafter"/>
</dbReference>
<dbReference type="GO" id="GO:0019843">
    <property type="term" value="F:rRNA binding"/>
    <property type="evidence" value="ECO:0007669"/>
    <property type="project" value="UniProtKB-KW"/>
</dbReference>
<dbReference type="InterPro" id="IPR036394">
    <property type="entry name" value="Ribosomal_uL22_sf"/>
</dbReference>
<dbReference type="Gene3D" id="3.90.470.10">
    <property type="entry name" value="Ribosomal protein L22/L17"/>
    <property type="match status" value="1"/>
</dbReference>
<evidence type="ECO:0000256" key="5">
    <source>
        <dbReference type="ARBA" id="ARBA00023274"/>
    </source>
</evidence>
<organism evidence="6">
    <name type="scientific">marine metagenome</name>
    <dbReference type="NCBI Taxonomy" id="408172"/>
    <lineage>
        <taxon>unclassified sequences</taxon>
        <taxon>metagenomes</taxon>
        <taxon>ecological metagenomes</taxon>
    </lineage>
</organism>
<dbReference type="InterPro" id="IPR001063">
    <property type="entry name" value="Ribosomal_uL22"/>
</dbReference>
<evidence type="ECO:0000313" key="6">
    <source>
        <dbReference type="EMBL" id="SUZ84230.1"/>
    </source>
</evidence>
<dbReference type="HAMAP" id="MF_01331_B">
    <property type="entry name" value="Ribosomal_uL22_B"/>
    <property type="match status" value="1"/>
</dbReference>
<dbReference type="CDD" id="cd00336">
    <property type="entry name" value="Ribosomal_L22"/>
    <property type="match status" value="1"/>
</dbReference>
<keyword evidence="5" id="KW-0687">Ribonucleoprotein</keyword>
<dbReference type="NCBIfam" id="TIGR01044">
    <property type="entry name" value="rplV_bact"/>
    <property type="match status" value="1"/>
</dbReference>